<name>A0A4S4LHT6_9AGAM</name>
<evidence type="ECO:0008006" key="3">
    <source>
        <dbReference type="Google" id="ProtNLM"/>
    </source>
</evidence>
<comment type="caution">
    <text evidence="1">The sequence shown here is derived from an EMBL/GenBank/DDBJ whole genome shotgun (WGS) entry which is preliminary data.</text>
</comment>
<evidence type="ECO:0000313" key="1">
    <source>
        <dbReference type="EMBL" id="THH10858.1"/>
    </source>
</evidence>
<accession>A0A4S4LHT6</accession>
<dbReference type="AlphaFoldDB" id="A0A4S4LHT6"/>
<keyword evidence="2" id="KW-1185">Reference proteome</keyword>
<evidence type="ECO:0000313" key="2">
    <source>
        <dbReference type="Proteomes" id="UP000308199"/>
    </source>
</evidence>
<proteinExistence type="predicted"/>
<dbReference type="EMBL" id="SGPK01000026">
    <property type="protein sequence ID" value="THH10858.1"/>
    <property type="molecule type" value="Genomic_DNA"/>
</dbReference>
<dbReference type="Proteomes" id="UP000308199">
    <property type="component" value="Unassembled WGS sequence"/>
</dbReference>
<sequence>MPKYLSGYASWQRDDANIVGSVFGSEFALWDTSILKGGKPFATGATFAEGGHRFRWCPSFPDYFAISAATVTSGGAVINVDNVRHLQTQATAIEIAPRPHRVTDFDWLASGNTPRLAVAVGRDVYVFPISVD</sequence>
<organism evidence="1 2">
    <name type="scientific">Phellinidium pouzarii</name>
    <dbReference type="NCBI Taxonomy" id="167371"/>
    <lineage>
        <taxon>Eukaryota</taxon>
        <taxon>Fungi</taxon>
        <taxon>Dikarya</taxon>
        <taxon>Basidiomycota</taxon>
        <taxon>Agaricomycotina</taxon>
        <taxon>Agaricomycetes</taxon>
        <taxon>Hymenochaetales</taxon>
        <taxon>Hymenochaetaceae</taxon>
        <taxon>Phellinidium</taxon>
    </lineage>
</organism>
<gene>
    <name evidence="1" type="ORF">EW145_g1064</name>
</gene>
<reference evidence="1 2" key="1">
    <citation type="submission" date="2019-02" db="EMBL/GenBank/DDBJ databases">
        <title>Genome sequencing of the rare red list fungi Phellinidium pouzarii.</title>
        <authorList>
            <person name="Buettner E."/>
            <person name="Kellner H."/>
        </authorList>
    </citation>
    <scope>NUCLEOTIDE SEQUENCE [LARGE SCALE GENOMIC DNA]</scope>
    <source>
        <strain evidence="1 2">DSM 108285</strain>
    </source>
</reference>
<protein>
    <recommendedName>
        <fullName evidence="3">Peroxin-7</fullName>
    </recommendedName>
</protein>
<dbReference type="OrthoDB" id="340259at2759"/>